<feature type="region of interest" description="Disordered" evidence="1">
    <location>
        <begin position="1"/>
        <end position="87"/>
    </location>
</feature>
<reference evidence="2 3" key="1">
    <citation type="journal article" date="2020" name="Phytopathology">
        <title>Genome Sequence Resources of Colletotrichum truncatum, C. plurivorum, C. musicola, and C. sojae: Four Species Pathogenic to Soybean (Glycine max).</title>
        <authorList>
            <person name="Rogerio F."/>
            <person name="Boufleur T.R."/>
            <person name="Ciampi-Guillardi M."/>
            <person name="Sukno S.A."/>
            <person name="Thon M.R."/>
            <person name="Massola Junior N.S."/>
            <person name="Baroncelli R."/>
        </authorList>
    </citation>
    <scope>NUCLEOTIDE SEQUENCE [LARGE SCALE GENOMIC DNA]</scope>
    <source>
        <strain evidence="2 3">LFN0009</strain>
    </source>
</reference>
<protein>
    <submittedName>
        <fullName evidence="2">Uncharacterized protein</fullName>
    </submittedName>
</protein>
<keyword evidence="3" id="KW-1185">Reference proteome</keyword>
<dbReference type="EMBL" id="WIGN01000251">
    <property type="protein sequence ID" value="KAF6803017.1"/>
    <property type="molecule type" value="Genomic_DNA"/>
</dbReference>
<feature type="compositionally biased region" description="Acidic residues" evidence="1">
    <location>
        <begin position="41"/>
        <end position="52"/>
    </location>
</feature>
<dbReference type="AlphaFoldDB" id="A0A8H6IYD7"/>
<evidence type="ECO:0000313" key="3">
    <source>
        <dbReference type="Proteomes" id="UP000652219"/>
    </source>
</evidence>
<sequence>MSKGKCVYGRSQGALRSRREEEEDVGMEEVPRKAARSRREEEEDVGREEVEEELKVKEEKGGRCGEMEGSHLDCAYPKGSNDGRQNTYWRERDEERRMLNKCCGEVDRGELEVE</sequence>
<gene>
    <name evidence="2" type="ORF">CSOJ01_11186</name>
</gene>
<comment type="caution">
    <text evidence="2">The sequence shown here is derived from an EMBL/GenBank/DDBJ whole genome shotgun (WGS) entry which is preliminary data.</text>
</comment>
<evidence type="ECO:0000256" key="1">
    <source>
        <dbReference type="SAM" id="MobiDB-lite"/>
    </source>
</evidence>
<accession>A0A8H6IYD7</accession>
<feature type="compositionally biased region" description="Basic and acidic residues" evidence="1">
    <location>
        <begin position="29"/>
        <end position="40"/>
    </location>
</feature>
<dbReference type="Proteomes" id="UP000652219">
    <property type="component" value="Unassembled WGS sequence"/>
</dbReference>
<proteinExistence type="predicted"/>
<name>A0A8H6IYD7_9PEZI</name>
<feature type="compositionally biased region" description="Basic and acidic residues" evidence="1">
    <location>
        <begin position="53"/>
        <end position="71"/>
    </location>
</feature>
<organism evidence="2 3">
    <name type="scientific">Colletotrichum sojae</name>
    <dbReference type="NCBI Taxonomy" id="2175907"/>
    <lineage>
        <taxon>Eukaryota</taxon>
        <taxon>Fungi</taxon>
        <taxon>Dikarya</taxon>
        <taxon>Ascomycota</taxon>
        <taxon>Pezizomycotina</taxon>
        <taxon>Sordariomycetes</taxon>
        <taxon>Hypocreomycetidae</taxon>
        <taxon>Glomerellales</taxon>
        <taxon>Glomerellaceae</taxon>
        <taxon>Colletotrichum</taxon>
        <taxon>Colletotrichum orchidearum species complex</taxon>
    </lineage>
</organism>
<evidence type="ECO:0000313" key="2">
    <source>
        <dbReference type="EMBL" id="KAF6803017.1"/>
    </source>
</evidence>